<dbReference type="PANTHER" id="PTHR31559">
    <property type="entry name" value="PYRIDOXAL 5'-PHOSPHATE SYNTHASE SUBUNIT SNO"/>
    <property type="match status" value="1"/>
</dbReference>
<feature type="compositionally biased region" description="Basic residues" evidence="7">
    <location>
        <begin position="360"/>
        <end position="378"/>
    </location>
</feature>
<keyword evidence="8" id="KW-0808">Transferase</keyword>
<dbReference type="SUPFAM" id="SSF52317">
    <property type="entry name" value="Class I glutamine amidotransferase-like"/>
    <property type="match status" value="1"/>
</dbReference>
<dbReference type="Proteomes" id="UP000221165">
    <property type="component" value="Unassembled WGS sequence"/>
</dbReference>
<dbReference type="AlphaFoldDB" id="A0A2C6LEY0"/>
<dbReference type="InterPro" id="IPR029062">
    <property type="entry name" value="Class_I_gatase-like"/>
</dbReference>
<feature type="region of interest" description="Disordered" evidence="7">
    <location>
        <begin position="152"/>
        <end position="176"/>
    </location>
</feature>
<keyword evidence="3" id="KW-0378">Hydrolase</keyword>
<proteinExistence type="inferred from homology"/>
<dbReference type="Gene3D" id="3.40.50.880">
    <property type="match status" value="1"/>
</dbReference>
<dbReference type="PANTHER" id="PTHR31559:SF0">
    <property type="entry name" value="PYRIDOXAL 5'-PHOSPHATE SYNTHASE SUBUNIT SNO1-RELATED"/>
    <property type="match status" value="1"/>
</dbReference>
<dbReference type="GO" id="GO:0008614">
    <property type="term" value="P:pyridoxine metabolic process"/>
    <property type="evidence" value="ECO:0007669"/>
    <property type="project" value="TreeGrafter"/>
</dbReference>
<keyword evidence="5" id="KW-0456">Lyase</keyword>
<keyword evidence="4 8" id="KW-0315">Glutamine amidotransferase</keyword>
<dbReference type="GO" id="GO:0005829">
    <property type="term" value="C:cytosol"/>
    <property type="evidence" value="ECO:0007669"/>
    <property type="project" value="TreeGrafter"/>
</dbReference>
<dbReference type="PROSITE" id="PS51273">
    <property type="entry name" value="GATASE_TYPE_1"/>
    <property type="match status" value="1"/>
</dbReference>
<dbReference type="EC" id="3.5.1.2" evidence="2"/>
<reference evidence="8 9" key="1">
    <citation type="journal article" date="2017" name="Int. J. Parasitol.">
        <title>The genome of the protozoan parasite Cystoisospora suis and a reverse vaccinology approach to identify vaccine candidates.</title>
        <authorList>
            <person name="Palmieri N."/>
            <person name="Shrestha A."/>
            <person name="Ruttkowski B."/>
            <person name="Beck T."/>
            <person name="Vogl C."/>
            <person name="Tomley F."/>
            <person name="Blake D.P."/>
            <person name="Joachim A."/>
        </authorList>
    </citation>
    <scope>NUCLEOTIDE SEQUENCE [LARGE SCALE GENOMIC DNA]</scope>
    <source>
        <strain evidence="8 9">Wien I</strain>
    </source>
</reference>
<name>A0A2C6LEY0_9APIC</name>
<dbReference type="RefSeq" id="XP_067927595.1">
    <property type="nucleotide sequence ID" value="XM_068060429.1"/>
</dbReference>
<dbReference type="GeneID" id="94423640"/>
<sequence>MPRVSPSSSSLSPKTLHFHAPPSCCSSSSFSSSLVNRKSSSSFLHVGILALQGAFLDHLKAFKRLDLPSSYLQVSLVKTASDLRGLDGLVIPGGESTAMRIIAGTELLGALKDFVHRQKKPVWGTCAGCILLSDRVCLRDAVEKEKKRRELLSDSSSSLDTKEREKEEEEGDGYGEFIRGAPVQTCRNYFGRQVDSFEAPLRCEGRLREMCEGMTAVCIRAPAILQTLSDDAEVLGYIDLPERHERLIAAVGCVEKPLLLTTFHPELTDDSRLHAVFLLHFVLPHRSSSGIREDEEEEEETNFLKSRLSSLILDKISEFTKKKEKEMMATNRSSMKEATKEQEEEEREKTSSSSPPLVSHSRHVACHNYRHFKPRAGQ</sequence>
<evidence type="ECO:0000256" key="5">
    <source>
        <dbReference type="ARBA" id="ARBA00023239"/>
    </source>
</evidence>
<gene>
    <name evidence="8" type="ORF">CSUI_000195</name>
</gene>
<keyword evidence="9" id="KW-1185">Reference proteome</keyword>
<dbReference type="GO" id="GO:0004359">
    <property type="term" value="F:glutaminase activity"/>
    <property type="evidence" value="ECO:0007669"/>
    <property type="project" value="UniProtKB-EC"/>
</dbReference>
<evidence type="ECO:0000313" key="9">
    <source>
        <dbReference type="Proteomes" id="UP000221165"/>
    </source>
</evidence>
<dbReference type="GO" id="GO:0016829">
    <property type="term" value="F:lyase activity"/>
    <property type="evidence" value="ECO:0007669"/>
    <property type="project" value="UniProtKB-KW"/>
</dbReference>
<accession>A0A2C6LEY0</accession>
<dbReference type="GO" id="GO:1903600">
    <property type="term" value="C:glutaminase complex"/>
    <property type="evidence" value="ECO:0007669"/>
    <property type="project" value="TreeGrafter"/>
</dbReference>
<evidence type="ECO:0000256" key="6">
    <source>
        <dbReference type="ARBA" id="ARBA00049534"/>
    </source>
</evidence>
<comment type="similarity">
    <text evidence="1">Belongs to the glutaminase PdxT/SNO family.</text>
</comment>
<protein>
    <recommendedName>
        <fullName evidence="2">glutaminase</fullName>
        <ecNumber evidence="2">3.5.1.2</ecNumber>
    </recommendedName>
</protein>
<evidence type="ECO:0000256" key="2">
    <source>
        <dbReference type="ARBA" id="ARBA00012918"/>
    </source>
</evidence>
<evidence type="ECO:0000256" key="3">
    <source>
        <dbReference type="ARBA" id="ARBA00022801"/>
    </source>
</evidence>
<organism evidence="8 9">
    <name type="scientific">Cystoisospora suis</name>
    <dbReference type="NCBI Taxonomy" id="483139"/>
    <lineage>
        <taxon>Eukaryota</taxon>
        <taxon>Sar</taxon>
        <taxon>Alveolata</taxon>
        <taxon>Apicomplexa</taxon>
        <taxon>Conoidasida</taxon>
        <taxon>Coccidia</taxon>
        <taxon>Eucoccidiorida</taxon>
        <taxon>Eimeriorina</taxon>
        <taxon>Sarcocystidae</taxon>
        <taxon>Cystoisospora</taxon>
    </lineage>
</organism>
<feature type="region of interest" description="Disordered" evidence="7">
    <location>
        <begin position="323"/>
        <end position="378"/>
    </location>
</feature>
<dbReference type="InterPro" id="IPR021196">
    <property type="entry name" value="PdxT/SNO_CS"/>
</dbReference>
<dbReference type="GO" id="GO:0042823">
    <property type="term" value="P:pyridoxal phosphate biosynthetic process"/>
    <property type="evidence" value="ECO:0007669"/>
    <property type="project" value="InterPro"/>
</dbReference>
<dbReference type="OrthoDB" id="2039at2759"/>
<dbReference type="PROSITE" id="PS51130">
    <property type="entry name" value="PDXT_SNO_2"/>
    <property type="match status" value="1"/>
</dbReference>
<comment type="caution">
    <text evidence="8">The sequence shown here is derived from an EMBL/GenBank/DDBJ whole genome shotgun (WGS) entry which is preliminary data.</text>
</comment>
<dbReference type="PROSITE" id="PS01236">
    <property type="entry name" value="PDXT_SNO_1"/>
    <property type="match status" value="1"/>
</dbReference>
<dbReference type="Pfam" id="PF01174">
    <property type="entry name" value="SNO"/>
    <property type="match status" value="2"/>
</dbReference>
<evidence type="ECO:0000313" key="8">
    <source>
        <dbReference type="EMBL" id="PHJ25949.1"/>
    </source>
</evidence>
<dbReference type="EMBL" id="MIGC01000090">
    <property type="protein sequence ID" value="PHJ25949.1"/>
    <property type="molecule type" value="Genomic_DNA"/>
</dbReference>
<dbReference type="VEuPathDB" id="ToxoDB:CSUI_000195"/>
<comment type="catalytic activity">
    <reaction evidence="6">
        <text>L-glutamine + H2O = L-glutamate + NH4(+)</text>
        <dbReference type="Rhea" id="RHEA:15889"/>
        <dbReference type="ChEBI" id="CHEBI:15377"/>
        <dbReference type="ChEBI" id="CHEBI:28938"/>
        <dbReference type="ChEBI" id="CHEBI:29985"/>
        <dbReference type="ChEBI" id="CHEBI:58359"/>
        <dbReference type="EC" id="3.5.1.2"/>
    </reaction>
</comment>
<evidence type="ECO:0000256" key="7">
    <source>
        <dbReference type="SAM" id="MobiDB-lite"/>
    </source>
</evidence>
<dbReference type="GO" id="GO:0016740">
    <property type="term" value="F:transferase activity"/>
    <property type="evidence" value="ECO:0007669"/>
    <property type="project" value="UniProtKB-KW"/>
</dbReference>
<dbReference type="InterPro" id="IPR002161">
    <property type="entry name" value="PdxT/SNO"/>
</dbReference>
<evidence type="ECO:0000256" key="4">
    <source>
        <dbReference type="ARBA" id="ARBA00022962"/>
    </source>
</evidence>
<evidence type="ECO:0000256" key="1">
    <source>
        <dbReference type="ARBA" id="ARBA00008345"/>
    </source>
</evidence>